<evidence type="ECO:0000256" key="1">
    <source>
        <dbReference type="ARBA" id="ARBA00023015"/>
    </source>
</evidence>
<dbReference type="PANTHER" id="PTHR43130:SF3">
    <property type="entry name" value="HTH-TYPE TRANSCRIPTIONAL REGULATOR RV1931C"/>
    <property type="match status" value="1"/>
</dbReference>
<keyword evidence="5" id="KW-1185">Reference proteome</keyword>
<dbReference type="EMBL" id="MZMV01000023">
    <property type="protein sequence ID" value="OWV06824.1"/>
    <property type="molecule type" value="Genomic_DNA"/>
</dbReference>
<dbReference type="InterPro" id="IPR002818">
    <property type="entry name" value="DJ-1/PfpI"/>
</dbReference>
<evidence type="ECO:0000313" key="4">
    <source>
        <dbReference type="EMBL" id="OWV06824.1"/>
    </source>
</evidence>
<dbReference type="InterPro" id="IPR018060">
    <property type="entry name" value="HTH_AraC"/>
</dbReference>
<evidence type="ECO:0000259" key="3">
    <source>
        <dbReference type="PROSITE" id="PS01124"/>
    </source>
</evidence>
<dbReference type="GO" id="GO:0043565">
    <property type="term" value="F:sequence-specific DNA binding"/>
    <property type="evidence" value="ECO:0007669"/>
    <property type="project" value="InterPro"/>
</dbReference>
<organism evidence="4 5">
    <name type="scientific">Micromonospora wenchangensis</name>
    <dbReference type="NCBI Taxonomy" id="1185415"/>
    <lineage>
        <taxon>Bacteria</taxon>
        <taxon>Bacillati</taxon>
        <taxon>Actinomycetota</taxon>
        <taxon>Actinomycetes</taxon>
        <taxon>Micromonosporales</taxon>
        <taxon>Micromonosporaceae</taxon>
        <taxon>Micromonospora</taxon>
    </lineage>
</organism>
<dbReference type="CDD" id="cd03137">
    <property type="entry name" value="GATase1_AraC_1"/>
    <property type="match status" value="1"/>
</dbReference>
<dbReference type="Pfam" id="PF12833">
    <property type="entry name" value="HTH_18"/>
    <property type="match status" value="1"/>
</dbReference>
<dbReference type="PANTHER" id="PTHR43130">
    <property type="entry name" value="ARAC-FAMILY TRANSCRIPTIONAL REGULATOR"/>
    <property type="match status" value="1"/>
</dbReference>
<dbReference type="Pfam" id="PF01965">
    <property type="entry name" value="DJ-1_PfpI"/>
    <property type="match status" value="1"/>
</dbReference>
<dbReference type="SUPFAM" id="SSF46689">
    <property type="entry name" value="Homeodomain-like"/>
    <property type="match status" value="2"/>
</dbReference>
<dbReference type="Gene3D" id="3.40.50.880">
    <property type="match status" value="1"/>
</dbReference>
<dbReference type="Gene3D" id="1.10.10.60">
    <property type="entry name" value="Homeodomain-like"/>
    <property type="match status" value="1"/>
</dbReference>
<dbReference type="SMART" id="SM00342">
    <property type="entry name" value="HTH_ARAC"/>
    <property type="match status" value="1"/>
</dbReference>
<name>A0A246RLQ9_9ACTN</name>
<feature type="domain" description="HTH araC/xylS-type" evidence="3">
    <location>
        <begin position="218"/>
        <end position="316"/>
    </location>
</feature>
<dbReference type="Proteomes" id="UP000197174">
    <property type="component" value="Unassembled WGS sequence"/>
</dbReference>
<dbReference type="InterPro" id="IPR009057">
    <property type="entry name" value="Homeodomain-like_sf"/>
</dbReference>
<dbReference type="OrthoDB" id="4110300at2"/>
<dbReference type="InterPro" id="IPR052158">
    <property type="entry name" value="INH-QAR"/>
</dbReference>
<dbReference type="InterPro" id="IPR029062">
    <property type="entry name" value="Class_I_gatase-like"/>
</dbReference>
<sequence>MAADPHVVAVLALDGVVGFDLAVPCQVFGSTRLADGGYPYEIRVCGQRPAVRTSVSGISHYRIEAPYELDAAREADTIVVPGVAMPWQAPKAVLDVLRAAAARGARTVSICTGAFVLAQAGLLDGRRATTHWWAAADLRRRHPAVEVDAASLFTGDGRVFTSAGVAAGLDLCLHLVRRDHGAAVAARTAGFVVMAPSRDGDQAQFVDHVPAGTTGTLAPTLAWLDEHAAEALTVADIARHARLGTRTLTRRFREQTGTTPLAWLQSRRLNLARRLLETTDLPVPAVAERSGHGSATALRAHFQRILHTSPDRYRRGFGEGDHPARP</sequence>
<dbReference type="AlphaFoldDB" id="A0A246RLQ9"/>
<protein>
    <recommendedName>
        <fullName evidence="3">HTH araC/xylS-type domain-containing protein</fullName>
    </recommendedName>
</protein>
<proteinExistence type="predicted"/>
<dbReference type="SUPFAM" id="SSF52317">
    <property type="entry name" value="Class I glutamine amidotransferase-like"/>
    <property type="match status" value="1"/>
</dbReference>
<evidence type="ECO:0000256" key="2">
    <source>
        <dbReference type="ARBA" id="ARBA00023163"/>
    </source>
</evidence>
<evidence type="ECO:0000313" key="5">
    <source>
        <dbReference type="Proteomes" id="UP000197174"/>
    </source>
</evidence>
<accession>A0A246RLQ9</accession>
<comment type="caution">
    <text evidence="4">The sequence shown here is derived from an EMBL/GenBank/DDBJ whole genome shotgun (WGS) entry which is preliminary data.</text>
</comment>
<dbReference type="GO" id="GO:0003700">
    <property type="term" value="F:DNA-binding transcription factor activity"/>
    <property type="evidence" value="ECO:0007669"/>
    <property type="project" value="InterPro"/>
</dbReference>
<keyword evidence="2" id="KW-0804">Transcription</keyword>
<reference evidence="4 5" key="1">
    <citation type="submission" date="2017-03" db="EMBL/GenBank/DDBJ databases">
        <title>Whole genome sequence of Micromonospora wenchangensis, isolated from mangrove soil.</title>
        <authorList>
            <person name="Yang H."/>
        </authorList>
    </citation>
    <scope>NUCLEOTIDE SEQUENCE [LARGE SCALE GENOMIC DNA]</scope>
    <source>
        <strain evidence="4 5">CCTCC AA 2012002</strain>
    </source>
</reference>
<dbReference type="PROSITE" id="PS01124">
    <property type="entry name" value="HTH_ARAC_FAMILY_2"/>
    <property type="match status" value="1"/>
</dbReference>
<keyword evidence="1" id="KW-0805">Transcription regulation</keyword>
<dbReference type="RefSeq" id="WP_088644589.1">
    <property type="nucleotide sequence ID" value="NZ_CBDRBW010000013.1"/>
</dbReference>
<gene>
    <name evidence="4" type="ORF">B5D80_15570</name>
</gene>